<keyword evidence="2" id="KW-0378">Hydrolase</keyword>
<dbReference type="EMBL" id="JBHTMP010000066">
    <property type="protein sequence ID" value="MFD1325082.1"/>
    <property type="molecule type" value="Genomic_DNA"/>
</dbReference>
<evidence type="ECO:0000313" key="3">
    <source>
        <dbReference type="Proteomes" id="UP001597260"/>
    </source>
</evidence>
<dbReference type="SUPFAM" id="SSF53474">
    <property type="entry name" value="alpha/beta-Hydrolases"/>
    <property type="match status" value="1"/>
</dbReference>
<dbReference type="PANTHER" id="PTHR10992">
    <property type="entry name" value="METHYLESTERASE FAMILY MEMBER"/>
    <property type="match status" value="1"/>
</dbReference>
<evidence type="ECO:0000259" key="1">
    <source>
        <dbReference type="Pfam" id="PF12697"/>
    </source>
</evidence>
<dbReference type="RefSeq" id="WP_377576791.1">
    <property type="nucleotide sequence ID" value="NZ_JBHTMP010000066.1"/>
</dbReference>
<dbReference type="Pfam" id="PF12697">
    <property type="entry name" value="Abhydrolase_6"/>
    <property type="match status" value="1"/>
</dbReference>
<keyword evidence="3" id="KW-1185">Reference proteome</keyword>
<dbReference type="Proteomes" id="UP001597260">
    <property type="component" value="Unassembled WGS sequence"/>
</dbReference>
<accession>A0ABW3YNQ4</accession>
<gene>
    <name evidence="2" type="ORF">ACFQ4H_28750</name>
</gene>
<dbReference type="InterPro" id="IPR045889">
    <property type="entry name" value="MES/HNL"/>
</dbReference>
<comment type="caution">
    <text evidence="2">The sequence shown here is derived from an EMBL/GenBank/DDBJ whole genome shotgun (WGS) entry which is preliminary data.</text>
</comment>
<feature type="domain" description="AB hydrolase-1" evidence="1">
    <location>
        <begin position="4"/>
        <end position="234"/>
    </location>
</feature>
<dbReference type="Gene3D" id="3.40.50.1820">
    <property type="entry name" value="alpha/beta hydrolase"/>
    <property type="match status" value="1"/>
</dbReference>
<dbReference type="InterPro" id="IPR000073">
    <property type="entry name" value="AB_hydrolase_1"/>
</dbReference>
<name>A0ABW3YNQ4_9ACTN</name>
<evidence type="ECO:0000313" key="2">
    <source>
        <dbReference type="EMBL" id="MFD1325082.1"/>
    </source>
</evidence>
<dbReference type="InterPro" id="IPR029058">
    <property type="entry name" value="AB_hydrolase_fold"/>
</dbReference>
<dbReference type="PANTHER" id="PTHR10992:SF1032">
    <property type="entry name" value="METHYLESTERASE 17"/>
    <property type="match status" value="1"/>
</dbReference>
<reference evidence="3" key="1">
    <citation type="journal article" date="2019" name="Int. J. Syst. Evol. Microbiol.">
        <title>The Global Catalogue of Microorganisms (GCM) 10K type strain sequencing project: providing services to taxonomists for standard genome sequencing and annotation.</title>
        <authorList>
            <consortium name="The Broad Institute Genomics Platform"/>
            <consortium name="The Broad Institute Genome Sequencing Center for Infectious Disease"/>
            <person name="Wu L."/>
            <person name="Ma J."/>
        </authorList>
    </citation>
    <scope>NUCLEOTIDE SEQUENCE [LARGE SCALE GENOMIC DNA]</scope>
    <source>
        <strain evidence="3">JCM 31037</strain>
    </source>
</reference>
<protein>
    <submittedName>
        <fullName evidence="2">Alpha/beta fold hydrolase</fullName>
    </submittedName>
</protein>
<organism evidence="2 3">
    <name type="scientific">Micromonospora sonneratiae</name>
    <dbReference type="NCBI Taxonomy" id="1184706"/>
    <lineage>
        <taxon>Bacteria</taxon>
        <taxon>Bacillati</taxon>
        <taxon>Actinomycetota</taxon>
        <taxon>Actinomycetes</taxon>
        <taxon>Micromonosporales</taxon>
        <taxon>Micromonosporaceae</taxon>
        <taxon>Micromonospora</taxon>
    </lineage>
</organism>
<proteinExistence type="predicted"/>
<dbReference type="GO" id="GO:0016787">
    <property type="term" value="F:hydrolase activity"/>
    <property type="evidence" value="ECO:0007669"/>
    <property type="project" value="UniProtKB-KW"/>
</dbReference>
<sequence>MSAFVLVPGFWLGAWAWRDVTSLLRAGGHDVHPLTLTGLADRSHLAGPDVDLATHTADIVRLIEAEDLRDVILVGHSGGGMPVAQAADRIPERIARVVYVDSGPLPDGVAQFDVNPPEEQKRLRALIGDGHLLPPPAWESEEDPQNYVGLDASTLAMLRARTTPQPLRTATDPVRISGRQAVPNALIACTFPVEMVQEMIAQGHPFFAGLAGGDLYGLPTGHWPMFSEPTRLAELLDTIAG</sequence>